<dbReference type="Pfam" id="PF13677">
    <property type="entry name" value="MotB_plug"/>
    <property type="match status" value="1"/>
</dbReference>
<evidence type="ECO:0000256" key="5">
    <source>
        <dbReference type="ARBA" id="ARBA00022989"/>
    </source>
</evidence>
<dbReference type="SUPFAM" id="SSF103088">
    <property type="entry name" value="OmpA-like"/>
    <property type="match status" value="1"/>
</dbReference>
<dbReference type="InterPro" id="IPR006665">
    <property type="entry name" value="OmpA-like"/>
</dbReference>
<feature type="domain" description="OmpA-like" evidence="9">
    <location>
        <begin position="110"/>
        <end position="240"/>
    </location>
</feature>
<keyword evidence="3" id="KW-1003">Cell membrane</keyword>
<evidence type="ECO:0000313" key="10">
    <source>
        <dbReference type="EMBL" id="BBD09404.1"/>
    </source>
</evidence>
<keyword evidence="4 8" id="KW-0812">Transmembrane</keyword>
<proteinExistence type="inferred from homology"/>
<keyword evidence="5 8" id="KW-1133">Transmembrane helix</keyword>
<keyword evidence="6 7" id="KW-0472">Membrane</keyword>
<dbReference type="AlphaFoldDB" id="A0A2Z6B1N9"/>
<evidence type="ECO:0000256" key="2">
    <source>
        <dbReference type="ARBA" id="ARBA00008914"/>
    </source>
</evidence>
<dbReference type="PANTHER" id="PTHR30329:SF21">
    <property type="entry name" value="LIPOPROTEIN YIAD-RELATED"/>
    <property type="match status" value="1"/>
</dbReference>
<protein>
    <submittedName>
        <fullName evidence="10">OmpA/MotB domain protein</fullName>
    </submittedName>
</protein>
<dbReference type="KEGG" id="dfl:DFE_2678"/>
<evidence type="ECO:0000256" key="4">
    <source>
        <dbReference type="ARBA" id="ARBA00022692"/>
    </source>
</evidence>
<gene>
    <name evidence="10" type="ORF">DFE_2678</name>
</gene>
<comment type="similarity">
    <text evidence="2">Belongs to the MotB family.</text>
</comment>
<dbReference type="EMBL" id="AP017378">
    <property type="protein sequence ID" value="BBD09404.1"/>
    <property type="molecule type" value="Genomic_DNA"/>
</dbReference>
<accession>A0A2Z6B1N9</accession>
<evidence type="ECO:0000259" key="9">
    <source>
        <dbReference type="PROSITE" id="PS51123"/>
    </source>
</evidence>
<dbReference type="InterPro" id="IPR036737">
    <property type="entry name" value="OmpA-like_sf"/>
</dbReference>
<feature type="transmembrane region" description="Helical" evidence="8">
    <location>
        <begin position="16"/>
        <end position="36"/>
    </location>
</feature>
<name>A0A2Z6B1N9_9BACT</name>
<evidence type="ECO:0000313" key="11">
    <source>
        <dbReference type="Proteomes" id="UP000269883"/>
    </source>
</evidence>
<evidence type="ECO:0000256" key="1">
    <source>
        <dbReference type="ARBA" id="ARBA00004162"/>
    </source>
</evidence>
<dbReference type="PANTHER" id="PTHR30329">
    <property type="entry name" value="STATOR ELEMENT OF FLAGELLAR MOTOR COMPLEX"/>
    <property type="match status" value="1"/>
</dbReference>
<reference evidence="10 11" key="1">
    <citation type="journal article" date="2018" name="Sci. Adv.">
        <title>Multi-heme cytochromes provide a pathway for survival in energy-limited environments.</title>
        <authorList>
            <person name="Deng X."/>
            <person name="Dohmae N."/>
            <person name="Nealson K.H."/>
            <person name="Hashimoto K."/>
            <person name="Okamoto A."/>
        </authorList>
    </citation>
    <scope>NUCLEOTIDE SEQUENCE [LARGE SCALE GENOMIC DNA]</scope>
    <source>
        <strain evidence="10 11">IS5</strain>
    </source>
</reference>
<dbReference type="PROSITE" id="PS51123">
    <property type="entry name" value="OMPA_2"/>
    <property type="match status" value="1"/>
</dbReference>
<dbReference type="Proteomes" id="UP000269883">
    <property type="component" value="Chromosome"/>
</dbReference>
<dbReference type="InterPro" id="IPR025713">
    <property type="entry name" value="MotB-like_N_dom"/>
</dbReference>
<dbReference type="InterPro" id="IPR050330">
    <property type="entry name" value="Bact_OuterMem_StrucFunc"/>
</dbReference>
<evidence type="ECO:0000256" key="3">
    <source>
        <dbReference type="ARBA" id="ARBA00022475"/>
    </source>
</evidence>
<evidence type="ECO:0000256" key="6">
    <source>
        <dbReference type="ARBA" id="ARBA00023136"/>
    </source>
</evidence>
<organism evidence="10 11">
    <name type="scientific">Desulfovibrio ferrophilus</name>
    <dbReference type="NCBI Taxonomy" id="241368"/>
    <lineage>
        <taxon>Bacteria</taxon>
        <taxon>Pseudomonadati</taxon>
        <taxon>Thermodesulfobacteriota</taxon>
        <taxon>Desulfovibrionia</taxon>
        <taxon>Desulfovibrionales</taxon>
        <taxon>Desulfovibrionaceae</taxon>
        <taxon>Desulfovibrio</taxon>
    </lineage>
</organism>
<keyword evidence="11" id="KW-1185">Reference proteome</keyword>
<dbReference type="OrthoDB" id="5469916at2"/>
<evidence type="ECO:0000256" key="8">
    <source>
        <dbReference type="SAM" id="Phobius"/>
    </source>
</evidence>
<evidence type="ECO:0000256" key="7">
    <source>
        <dbReference type="PROSITE-ProRule" id="PRU00473"/>
    </source>
</evidence>
<sequence length="277" mass="31984">MGARKEKVKEPEGQPAWLVTFSDMMTLMLTFFVLLVSMSVMDERRKLVVIGSIIGTFGVGKNSFEVLSQKDRKLTVEPGPMELDSINDLEPLKEMIWEDVDEDLNFASNKFVQVFSIPDDVLFEPGGYEISPGGRQILEAALPVFLQVQVPLLLAGHTSSLRDEEGTAFRVEDMKDTMDSSWRLSFHRVMKVYKLLVDAGMDPGLLRVEAFGRFHPRYGALTAKNRRRNRRVDIILDKRNAQWIDRLGMLRQREKDEDFKYKDFIFRFEDREKPQGQ</sequence>
<dbReference type="GO" id="GO:0005886">
    <property type="term" value="C:plasma membrane"/>
    <property type="evidence" value="ECO:0007669"/>
    <property type="project" value="UniProtKB-SubCell"/>
</dbReference>
<comment type="subcellular location">
    <subcellularLocation>
        <location evidence="1">Cell membrane</location>
        <topology evidence="1">Single-pass membrane protein</topology>
    </subcellularLocation>
</comment>
<dbReference type="Gene3D" id="3.30.1330.60">
    <property type="entry name" value="OmpA-like domain"/>
    <property type="match status" value="1"/>
</dbReference>
<dbReference type="RefSeq" id="WP_126380332.1">
    <property type="nucleotide sequence ID" value="NZ_AP017378.1"/>
</dbReference>
<dbReference type="CDD" id="cd07185">
    <property type="entry name" value="OmpA_C-like"/>
    <property type="match status" value="1"/>
</dbReference>